<evidence type="ECO:0000256" key="1">
    <source>
        <dbReference type="ARBA" id="ARBA00022801"/>
    </source>
</evidence>
<protein>
    <recommendedName>
        <fullName evidence="3">Alpha/beta hydrolase fold-3 domain-containing protein</fullName>
    </recommendedName>
</protein>
<reference evidence="4 5" key="1">
    <citation type="journal article" date="2012" name="Science">
        <title>The Paleozoic origin of enzymatic lignin decomposition reconstructed from 31 fungal genomes.</title>
        <authorList>
            <person name="Floudas D."/>
            <person name="Binder M."/>
            <person name="Riley R."/>
            <person name="Barry K."/>
            <person name="Blanchette R.A."/>
            <person name="Henrissat B."/>
            <person name="Martinez A.T."/>
            <person name="Otillar R."/>
            <person name="Spatafora J.W."/>
            <person name="Yadav J.S."/>
            <person name="Aerts A."/>
            <person name="Benoit I."/>
            <person name="Boyd A."/>
            <person name="Carlson A."/>
            <person name="Copeland A."/>
            <person name="Coutinho P.M."/>
            <person name="de Vries R.P."/>
            <person name="Ferreira P."/>
            <person name="Findley K."/>
            <person name="Foster B."/>
            <person name="Gaskell J."/>
            <person name="Glotzer D."/>
            <person name="Gorecki P."/>
            <person name="Heitman J."/>
            <person name="Hesse C."/>
            <person name="Hori C."/>
            <person name="Igarashi K."/>
            <person name="Jurgens J.A."/>
            <person name="Kallen N."/>
            <person name="Kersten P."/>
            <person name="Kohler A."/>
            <person name="Kuees U."/>
            <person name="Kumar T.K.A."/>
            <person name="Kuo A."/>
            <person name="LaButti K."/>
            <person name="Larrondo L.F."/>
            <person name="Lindquist E."/>
            <person name="Ling A."/>
            <person name="Lombard V."/>
            <person name="Lucas S."/>
            <person name="Lundell T."/>
            <person name="Martin R."/>
            <person name="McLaughlin D.J."/>
            <person name="Morgenstern I."/>
            <person name="Morin E."/>
            <person name="Murat C."/>
            <person name="Nagy L.G."/>
            <person name="Nolan M."/>
            <person name="Ohm R.A."/>
            <person name="Patyshakuliyeva A."/>
            <person name="Rokas A."/>
            <person name="Ruiz-Duenas F.J."/>
            <person name="Sabat G."/>
            <person name="Salamov A."/>
            <person name="Samejima M."/>
            <person name="Schmutz J."/>
            <person name="Slot J.C."/>
            <person name="St John F."/>
            <person name="Stenlid J."/>
            <person name="Sun H."/>
            <person name="Sun S."/>
            <person name="Syed K."/>
            <person name="Tsang A."/>
            <person name="Wiebenga A."/>
            <person name="Young D."/>
            <person name="Pisabarro A."/>
            <person name="Eastwood D.C."/>
            <person name="Martin F."/>
            <person name="Cullen D."/>
            <person name="Grigoriev I.V."/>
            <person name="Hibbett D.S."/>
        </authorList>
    </citation>
    <scope>NUCLEOTIDE SEQUENCE</scope>
    <source>
        <strain evidence="5">FP-58527</strain>
    </source>
</reference>
<gene>
    <name evidence="4" type="ORF">FOMPIDRAFT_1122687</name>
</gene>
<dbReference type="AlphaFoldDB" id="S8E5T6"/>
<dbReference type="EMBL" id="KE504149">
    <property type="protein sequence ID" value="EPT00427.1"/>
    <property type="molecule type" value="Genomic_DNA"/>
</dbReference>
<accession>S8E5T6</accession>
<dbReference type="Gene3D" id="3.40.50.1820">
    <property type="entry name" value="alpha/beta hydrolase"/>
    <property type="match status" value="1"/>
</dbReference>
<dbReference type="OrthoDB" id="2152029at2759"/>
<keyword evidence="1" id="KW-0378">Hydrolase</keyword>
<evidence type="ECO:0000259" key="3">
    <source>
        <dbReference type="Pfam" id="PF07859"/>
    </source>
</evidence>
<evidence type="ECO:0000256" key="2">
    <source>
        <dbReference type="SAM" id="MobiDB-lite"/>
    </source>
</evidence>
<dbReference type="PANTHER" id="PTHR48081">
    <property type="entry name" value="AB HYDROLASE SUPERFAMILY PROTEIN C4A8.06C"/>
    <property type="match status" value="1"/>
</dbReference>
<dbReference type="Proteomes" id="UP000015241">
    <property type="component" value="Unassembled WGS sequence"/>
</dbReference>
<dbReference type="Pfam" id="PF07859">
    <property type="entry name" value="Abhydrolase_3"/>
    <property type="match status" value="1"/>
</dbReference>
<dbReference type="GO" id="GO:0016787">
    <property type="term" value="F:hydrolase activity"/>
    <property type="evidence" value="ECO:0007669"/>
    <property type="project" value="UniProtKB-KW"/>
</dbReference>
<dbReference type="PANTHER" id="PTHR48081:SF8">
    <property type="entry name" value="ALPHA_BETA HYDROLASE FOLD-3 DOMAIN-CONTAINING PROTEIN-RELATED"/>
    <property type="match status" value="1"/>
</dbReference>
<proteinExistence type="predicted"/>
<evidence type="ECO:0000313" key="5">
    <source>
        <dbReference type="Proteomes" id="UP000015241"/>
    </source>
</evidence>
<dbReference type="InterPro" id="IPR029058">
    <property type="entry name" value="AB_hydrolase_fold"/>
</dbReference>
<name>S8E5T6_FOMSC</name>
<keyword evidence="5" id="KW-1185">Reference proteome</keyword>
<dbReference type="eggNOG" id="ENOG502S7I9">
    <property type="taxonomic scope" value="Eukaryota"/>
</dbReference>
<dbReference type="SUPFAM" id="SSF53474">
    <property type="entry name" value="alpha/beta-Hydrolases"/>
    <property type="match status" value="1"/>
</dbReference>
<feature type="domain" description="Alpha/beta hydrolase fold-3" evidence="3">
    <location>
        <begin position="119"/>
        <end position="258"/>
    </location>
</feature>
<dbReference type="InParanoid" id="S8E5T6"/>
<dbReference type="InterPro" id="IPR013094">
    <property type="entry name" value="AB_hydrolase_3"/>
</dbReference>
<dbReference type="InterPro" id="IPR050300">
    <property type="entry name" value="GDXG_lipolytic_enzyme"/>
</dbReference>
<feature type="region of interest" description="Disordered" evidence="2">
    <location>
        <begin position="266"/>
        <end position="288"/>
    </location>
</feature>
<dbReference type="STRING" id="743788.S8E5T6"/>
<sequence>MRDAFLKADVHAPPVPDAAADTPQFDDDAWRPKRRVQRLAGVGTRVDPVRLRGVPDEWRRGVARVGAPAVRAVDVPAFWVTREEADVAPDAPARDGEKVIMYLPGGGIHPMTSPVSYGLSLATSLRVLAVTYRAAKSPATAFPAQLLDALAGYVHLTALGFRSSNIILVGESAGAFALLALMRYLGELRADESSPVRPGMVGAAALASPACNLSRLDHPEIETDYRLPHYRKRLVPALARYFDLERLHESLYFSPALAQPTQHAFAHLRPPSRPPTKSSKVAGGVEDREDDRPVDMWIQYSDCELFADDMRRLVQAMRVDDVRVRCDEVWGGLHADAVVRRSVTLARAGTRKEVRRRLWPCGRKGRMRPEVMEDDDSSWGRLVKTVKEMAR</sequence>
<evidence type="ECO:0000313" key="4">
    <source>
        <dbReference type="EMBL" id="EPT00427.1"/>
    </source>
</evidence>
<feature type="region of interest" description="Disordered" evidence="2">
    <location>
        <begin position="7"/>
        <end position="27"/>
    </location>
</feature>
<organism evidence="4 5">
    <name type="scientific">Fomitopsis schrenkii</name>
    <name type="common">Brown rot fungus</name>
    <dbReference type="NCBI Taxonomy" id="2126942"/>
    <lineage>
        <taxon>Eukaryota</taxon>
        <taxon>Fungi</taxon>
        <taxon>Dikarya</taxon>
        <taxon>Basidiomycota</taxon>
        <taxon>Agaricomycotina</taxon>
        <taxon>Agaricomycetes</taxon>
        <taxon>Polyporales</taxon>
        <taxon>Fomitopsis</taxon>
    </lineage>
</organism>
<dbReference type="HOGENOM" id="CLU_056801_1_0_1"/>